<dbReference type="GO" id="GO:0046983">
    <property type="term" value="F:protein dimerization activity"/>
    <property type="evidence" value="ECO:0007669"/>
    <property type="project" value="InterPro"/>
</dbReference>
<dbReference type="GO" id="GO:0032922">
    <property type="term" value="P:circadian regulation of gene expression"/>
    <property type="evidence" value="ECO:0007669"/>
    <property type="project" value="TreeGrafter"/>
</dbReference>
<dbReference type="PANTHER" id="PTHR11723">
    <property type="entry name" value="DNA-BINDING PROTEIN INHIBITOR"/>
    <property type="match status" value="1"/>
</dbReference>
<dbReference type="EMBL" id="MTYJ01000047">
    <property type="protein sequence ID" value="OQV18659.1"/>
    <property type="molecule type" value="Genomic_DNA"/>
</dbReference>
<dbReference type="PROSITE" id="PS50888">
    <property type="entry name" value="BHLH"/>
    <property type="match status" value="1"/>
</dbReference>
<evidence type="ECO:0000256" key="2">
    <source>
        <dbReference type="ARBA" id="ARBA00022491"/>
    </source>
</evidence>
<dbReference type="Gene3D" id="4.10.280.10">
    <property type="entry name" value="Helix-loop-helix DNA-binding domain"/>
    <property type="match status" value="1"/>
</dbReference>
<dbReference type="GO" id="GO:0005634">
    <property type="term" value="C:nucleus"/>
    <property type="evidence" value="ECO:0007669"/>
    <property type="project" value="UniProtKB-SubCell"/>
</dbReference>
<sequence>MHPFSQRQQPAVAPASKPIHKASRRSPTGKSTASDRDDVELLFRKLVQMIPNLPKNRKLTKLEILQAVIDYIQELEERLESHPDAENLCSGLTRLKLSLSQARNVPHHPPENAQ</sequence>
<keyword evidence="4" id="KW-0804">Transcription</keyword>
<dbReference type="GO" id="GO:0005737">
    <property type="term" value="C:cytoplasm"/>
    <property type="evidence" value="ECO:0007669"/>
    <property type="project" value="InterPro"/>
</dbReference>
<evidence type="ECO:0000256" key="1">
    <source>
        <dbReference type="ARBA" id="ARBA00004123"/>
    </source>
</evidence>
<dbReference type="AlphaFoldDB" id="A0A1W0WTW7"/>
<evidence type="ECO:0000256" key="6">
    <source>
        <dbReference type="SAM" id="MobiDB-lite"/>
    </source>
</evidence>
<comment type="subcellular location">
    <subcellularLocation>
        <location evidence="1">Nucleus</location>
    </subcellularLocation>
</comment>
<keyword evidence="9" id="KW-1185">Reference proteome</keyword>
<evidence type="ECO:0000313" key="8">
    <source>
        <dbReference type="EMBL" id="OQV18659.1"/>
    </source>
</evidence>
<comment type="caution">
    <text evidence="8">The sequence shown here is derived from an EMBL/GenBank/DDBJ whole genome shotgun (WGS) entry which is preliminary data.</text>
</comment>
<evidence type="ECO:0000259" key="7">
    <source>
        <dbReference type="PROSITE" id="PS50888"/>
    </source>
</evidence>
<organism evidence="8 9">
    <name type="scientific">Hypsibius exemplaris</name>
    <name type="common">Freshwater tardigrade</name>
    <dbReference type="NCBI Taxonomy" id="2072580"/>
    <lineage>
        <taxon>Eukaryota</taxon>
        <taxon>Metazoa</taxon>
        <taxon>Ecdysozoa</taxon>
        <taxon>Tardigrada</taxon>
        <taxon>Eutardigrada</taxon>
        <taxon>Parachela</taxon>
        <taxon>Hypsibioidea</taxon>
        <taxon>Hypsibiidae</taxon>
        <taxon>Hypsibius</taxon>
    </lineage>
</organism>
<dbReference type="OrthoDB" id="10047910at2759"/>
<keyword evidence="3" id="KW-0805">Transcription regulation</keyword>
<protein>
    <recommendedName>
        <fullName evidence="7">BHLH domain-containing protein</fullName>
    </recommendedName>
</protein>
<keyword evidence="5" id="KW-0539">Nucleus</keyword>
<dbReference type="InterPro" id="IPR036638">
    <property type="entry name" value="HLH_DNA-bd_sf"/>
</dbReference>
<feature type="domain" description="BHLH" evidence="7">
    <location>
        <begin position="23"/>
        <end position="75"/>
    </location>
</feature>
<feature type="region of interest" description="Disordered" evidence="6">
    <location>
        <begin position="1"/>
        <end position="37"/>
    </location>
</feature>
<dbReference type="SMART" id="SM00353">
    <property type="entry name" value="HLH"/>
    <property type="match status" value="1"/>
</dbReference>
<proteinExistence type="predicted"/>
<dbReference type="InterPro" id="IPR011598">
    <property type="entry name" value="bHLH_dom"/>
</dbReference>
<dbReference type="PANTHER" id="PTHR11723:SF17">
    <property type="entry name" value="PROTEIN EXTRA-MACROCHAETAE"/>
    <property type="match status" value="1"/>
</dbReference>
<gene>
    <name evidence="8" type="ORF">BV898_07288</name>
</gene>
<evidence type="ECO:0000256" key="3">
    <source>
        <dbReference type="ARBA" id="ARBA00023015"/>
    </source>
</evidence>
<dbReference type="InterPro" id="IPR026052">
    <property type="entry name" value="DNA-bd_prot-inh"/>
</dbReference>
<accession>A0A1W0WTW7</accession>
<evidence type="ECO:0000256" key="4">
    <source>
        <dbReference type="ARBA" id="ARBA00023163"/>
    </source>
</evidence>
<dbReference type="GO" id="GO:0000122">
    <property type="term" value="P:negative regulation of transcription by RNA polymerase II"/>
    <property type="evidence" value="ECO:0007669"/>
    <property type="project" value="InterPro"/>
</dbReference>
<reference evidence="9" key="1">
    <citation type="submission" date="2017-01" db="EMBL/GenBank/DDBJ databases">
        <title>Comparative genomics of anhydrobiosis in the tardigrade Hypsibius dujardini.</title>
        <authorList>
            <person name="Yoshida Y."/>
            <person name="Koutsovoulos G."/>
            <person name="Laetsch D."/>
            <person name="Stevens L."/>
            <person name="Kumar S."/>
            <person name="Horikawa D."/>
            <person name="Ishino K."/>
            <person name="Komine S."/>
            <person name="Tomita M."/>
            <person name="Blaxter M."/>
            <person name="Arakawa K."/>
        </authorList>
    </citation>
    <scope>NUCLEOTIDE SEQUENCE [LARGE SCALE GENOMIC DNA]</scope>
    <source>
        <strain evidence="9">Z151</strain>
    </source>
</reference>
<evidence type="ECO:0000313" key="9">
    <source>
        <dbReference type="Proteomes" id="UP000192578"/>
    </source>
</evidence>
<dbReference type="GO" id="GO:0030154">
    <property type="term" value="P:cell differentiation"/>
    <property type="evidence" value="ECO:0007669"/>
    <property type="project" value="TreeGrafter"/>
</dbReference>
<name>A0A1W0WTW7_HYPEX</name>
<dbReference type="Proteomes" id="UP000192578">
    <property type="component" value="Unassembled WGS sequence"/>
</dbReference>
<evidence type="ECO:0000256" key="5">
    <source>
        <dbReference type="ARBA" id="ARBA00023242"/>
    </source>
</evidence>
<keyword evidence="2" id="KW-0678">Repressor</keyword>
<dbReference type="Pfam" id="PF00010">
    <property type="entry name" value="HLH"/>
    <property type="match status" value="1"/>
</dbReference>
<dbReference type="SUPFAM" id="SSF47459">
    <property type="entry name" value="HLH, helix-loop-helix DNA-binding domain"/>
    <property type="match status" value="1"/>
</dbReference>